<dbReference type="AlphaFoldDB" id="A0A5N0VIL4"/>
<gene>
    <name evidence="7" type="ORF">FPZ12_003865</name>
</gene>
<dbReference type="Proteomes" id="UP000319769">
    <property type="component" value="Unassembled WGS sequence"/>
</dbReference>
<dbReference type="PRINTS" id="PR00455">
    <property type="entry name" value="HTHTETR"/>
</dbReference>
<feature type="DNA-binding region" description="H-T-H motif" evidence="5">
    <location>
        <begin position="25"/>
        <end position="44"/>
    </location>
</feature>
<dbReference type="PROSITE" id="PS50977">
    <property type="entry name" value="HTH_TETR_2"/>
    <property type="match status" value="1"/>
</dbReference>
<evidence type="ECO:0000313" key="8">
    <source>
        <dbReference type="Proteomes" id="UP000319769"/>
    </source>
</evidence>
<dbReference type="InterPro" id="IPR003012">
    <property type="entry name" value="Tet_transcr_reg_TetR"/>
</dbReference>
<keyword evidence="4" id="KW-0804">Transcription</keyword>
<dbReference type="Gene3D" id="1.10.357.10">
    <property type="entry name" value="Tetracycline Repressor, domain 2"/>
    <property type="match status" value="1"/>
</dbReference>
<evidence type="ECO:0000256" key="2">
    <source>
        <dbReference type="ARBA" id="ARBA00023015"/>
    </source>
</evidence>
<dbReference type="OrthoDB" id="3214072at2"/>
<dbReference type="RefSeq" id="WP_144745577.1">
    <property type="nucleotide sequence ID" value="NZ_VMNW02000003.1"/>
</dbReference>
<evidence type="ECO:0000313" key="7">
    <source>
        <dbReference type="EMBL" id="KAA9166096.1"/>
    </source>
</evidence>
<dbReference type="SUPFAM" id="SSF46689">
    <property type="entry name" value="Homeodomain-like"/>
    <property type="match status" value="1"/>
</dbReference>
<evidence type="ECO:0000256" key="4">
    <source>
        <dbReference type="ARBA" id="ARBA00023163"/>
    </source>
</evidence>
<dbReference type="PRINTS" id="PR00400">
    <property type="entry name" value="TETREPRESSOR"/>
</dbReference>
<dbReference type="PANTHER" id="PTHR30055">
    <property type="entry name" value="HTH-TYPE TRANSCRIPTIONAL REGULATOR RUTR"/>
    <property type="match status" value="1"/>
</dbReference>
<dbReference type="PROSITE" id="PS01081">
    <property type="entry name" value="HTH_TETR_1"/>
    <property type="match status" value="1"/>
</dbReference>
<accession>A0A5N0VIL4</accession>
<organism evidence="7 8">
    <name type="scientific">Amycolatopsis acidicola</name>
    <dbReference type="NCBI Taxonomy" id="2596893"/>
    <lineage>
        <taxon>Bacteria</taxon>
        <taxon>Bacillati</taxon>
        <taxon>Actinomycetota</taxon>
        <taxon>Actinomycetes</taxon>
        <taxon>Pseudonocardiales</taxon>
        <taxon>Pseudonocardiaceae</taxon>
        <taxon>Amycolatopsis</taxon>
    </lineage>
</organism>
<dbReference type="GO" id="GO:0046677">
    <property type="term" value="P:response to antibiotic"/>
    <property type="evidence" value="ECO:0007669"/>
    <property type="project" value="InterPro"/>
</dbReference>
<keyword evidence="3 5" id="KW-0238">DNA-binding</keyword>
<dbReference type="EMBL" id="VMNW02000003">
    <property type="protein sequence ID" value="KAA9166096.1"/>
    <property type="molecule type" value="Genomic_DNA"/>
</dbReference>
<dbReference type="GO" id="GO:0000976">
    <property type="term" value="F:transcription cis-regulatory region binding"/>
    <property type="evidence" value="ECO:0007669"/>
    <property type="project" value="TreeGrafter"/>
</dbReference>
<dbReference type="InterPro" id="IPR050109">
    <property type="entry name" value="HTH-type_TetR-like_transc_reg"/>
</dbReference>
<dbReference type="Pfam" id="PF02909">
    <property type="entry name" value="TetR_C_1"/>
    <property type="match status" value="1"/>
</dbReference>
<name>A0A5N0VIL4_9PSEU</name>
<dbReference type="PANTHER" id="PTHR30055:SF151">
    <property type="entry name" value="TRANSCRIPTIONAL REGULATORY PROTEIN"/>
    <property type="match status" value="1"/>
</dbReference>
<dbReference type="GO" id="GO:0045892">
    <property type="term" value="P:negative regulation of DNA-templated transcription"/>
    <property type="evidence" value="ECO:0007669"/>
    <property type="project" value="InterPro"/>
</dbReference>
<feature type="domain" description="HTH tetR-type" evidence="6">
    <location>
        <begin position="2"/>
        <end position="62"/>
    </location>
</feature>
<keyword evidence="8" id="KW-1185">Reference proteome</keyword>
<evidence type="ECO:0000256" key="5">
    <source>
        <dbReference type="PROSITE-ProRule" id="PRU00335"/>
    </source>
</evidence>
<dbReference type="Gene3D" id="1.10.10.60">
    <property type="entry name" value="Homeodomain-like"/>
    <property type="match status" value="1"/>
</dbReference>
<dbReference type="InterPro" id="IPR036271">
    <property type="entry name" value="Tet_transcr_reg_TetR-rel_C_sf"/>
</dbReference>
<keyword evidence="1" id="KW-0678">Repressor</keyword>
<evidence type="ECO:0000256" key="1">
    <source>
        <dbReference type="ARBA" id="ARBA00022491"/>
    </source>
</evidence>
<dbReference type="InterPro" id="IPR023772">
    <property type="entry name" value="DNA-bd_HTH_TetR-type_CS"/>
</dbReference>
<evidence type="ECO:0000256" key="3">
    <source>
        <dbReference type="ARBA" id="ARBA00023125"/>
    </source>
</evidence>
<evidence type="ECO:0000259" key="6">
    <source>
        <dbReference type="PROSITE" id="PS50977"/>
    </source>
</evidence>
<dbReference type="InterPro" id="IPR001647">
    <property type="entry name" value="HTH_TetR"/>
</dbReference>
<protein>
    <submittedName>
        <fullName evidence="7">TetR family transcriptional regulator</fullName>
    </submittedName>
</protein>
<proteinExistence type="predicted"/>
<sequence>MGVDRELAVSVALRLLDEHGLEKLTLRRIAAELNVQAPALYWHFANKRALLDYLTDAMLAGELARLGEPRGVWWEWLESAAHALRRALLAHQDGARVASGADLNRAASLGLLLNSCIEVLHGAGFDYPSAGRGASALLWFVIGRTVEEQSPPSDEDVRELVEAQRLPALVQAIREGYGKAGSAEETFAYSLGIMLTGLRTLQDG</sequence>
<keyword evidence="2" id="KW-0805">Transcription regulation</keyword>
<comment type="caution">
    <text evidence="7">The sequence shown here is derived from an EMBL/GenBank/DDBJ whole genome shotgun (WGS) entry which is preliminary data.</text>
</comment>
<dbReference type="Pfam" id="PF00440">
    <property type="entry name" value="TetR_N"/>
    <property type="match status" value="1"/>
</dbReference>
<dbReference type="InterPro" id="IPR004111">
    <property type="entry name" value="Repressor_TetR_C"/>
</dbReference>
<dbReference type="SUPFAM" id="SSF48498">
    <property type="entry name" value="Tetracyclin repressor-like, C-terminal domain"/>
    <property type="match status" value="1"/>
</dbReference>
<dbReference type="InterPro" id="IPR009057">
    <property type="entry name" value="Homeodomain-like_sf"/>
</dbReference>
<reference evidence="7" key="1">
    <citation type="submission" date="2019-09" db="EMBL/GenBank/DDBJ databases">
        <authorList>
            <person name="Teo W.F.A."/>
            <person name="Duangmal K."/>
        </authorList>
    </citation>
    <scope>NUCLEOTIDE SEQUENCE [LARGE SCALE GENOMIC DNA]</scope>
    <source>
        <strain evidence="7">K81G1</strain>
    </source>
</reference>
<dbReference type="GO" id="GO:0003700">
    <property type="term" value="F:DNA-binding transcription factor activity"/>
    <property type="evidence" value="ECO:0007669"/>
    <property type="project" value="TreeGrafter"/>
</dbReference>